<organism evidence="1 2">
    <name type="scientific">Candidatus Falkowbacteria bacterium CG10_big_fil_rev_8_21_14_0_10_39_9</name>
    <dbReference type="NCBI Taxonomy" id="1974566"/>
    <lineage>
        <taxon>Bacteria</taxon>
        <taxon>Candidatus Falkowiibacteriota</taxon>
    </lineage>
</organism>
<dbReference type="Proteomes" id="UP000228900">
    <property type="component" value="Unassembled WGS sequence"/>
</dbReference>
<sequence>SGEEETLALLGSQGAIYTLNTTSLDIAEVKKLTIDIVDISFFDKNIFAVGSSGVYSGAFLLNDITQKTVLNDLPNDFISLDIYLGNIYLLSPRENQIYKLTPTGSGYAVTPWLKEDYDLSTAVDIAVSFNIFILRKDGALEEYLVGVKQSFSLLGEEKPSKPVAIYTTSNIDNIYILDGERNAVFVYGKDGSFKLKLEIKSIEDLLDLYVQSDEQKVFVITATKIYSVDTNF</sequence>
<name>A0A2M6WQF2_9BACT</name>
<dbReference type="SUPFAM" id="SSF63825">
    <property type="entry name" value="YWTD domain"/>
    <property type="match status" value="1"/>
</dbReference>
<evidence type="ECO:0000313" key="2">
    <source>
        <dbReference type="Proteomes" id="UP000228900"/>
    </source>
</evidence>
<evidence type="ECO:0000313" key="1">
    <source>
        <dbReference type="EMBL" id="PIT94992.1"/>
    </source>
</evidence>
<proteinExistence type="predicted"/>
<gene>
    <name evidence="1" type="ORF">COT98_01525</name>
</gene>
<dbReference type="EMBL" id="PFAQ01000024">
    <property type="protein sequence ID" value="PIT94992.1"/>
    <property type="molecule type" value="Genomic_DNA"/>
</dbReference>
<reference evidence="2" key="1">
    <citation type="submission" date="2017-09" db="EMBL/GenBank/DDBJ databases">
        <title>Depth-based differentiation of microbial function through sediment-hosted aquifers and enrichment of novel symbionts in the deep terrestrial subsurface.</title>
        <authorList>
            <person name="Probst A.J."/>
            <person name="Ladd B."/>
            <person name="Jarett J.K."/>
            <person name="Geller-Mcgrath D.E."/>
            <person name="Sieber C.M.K."/>
            <person name="Emerson J.B."/>
            <person name="Anantharaman K."/>
            <person name="Thomas B.C."/>
            <person name="Malmstrom R."/>
            <person name="Stieglmeier M."/>
            <person name="Klingl A."/>
            <person name="Woyke T."/>
            <person name="Ryan C.M."/>
            <person name="Banfield J.F."/>
        </authorList>
    </citation>
    <scope>NUCLEOTIDE SEQUENCE [LARGE SCALE GENOMIC DNA]</scope>
</reference>
<feature type="non-terminal residue" evidence="1">
    <location>
        <position position="1"/>
    </location>
</feature>
<accession>A0A2M6WQF2</accession>
<comment type="caution">
    <text evidence="1">The sequence shown here is derived from an EMBL/GenBank/DDBJ whole genome shotgun (WGS) entry which is preliminary data.</text>
</comment>
<protein>
    <submittedName>
        <fullName evidence="1">Uncharacterized protein</fullName>
    </submittedName>
</protein>
<dbReference type="AlphaFoldDB" id="A0A2M6WQF2"/>